<reference evidence="8 9" key="1">
    <citation type="submission" date="2020-05" db="EMBL/GenBank/DDBJ databases">
        <title>Genome sequencing of Spirosoma sp. TS118.</title>
        <authorList>
            <person name="Lee J.-H."/>
            <person name="Jeong S."/>
            <person name="Zhao L."/>
            <person name="Jung J.-H."/>
            <person name="Kim M.-K."/>
            <person name="Lim S."/>
        </authorList>
    </citation>
    <scope>NUCLEOTIDE SEQUENCE [LARGE SCALE GENOMIC DNA]</scope>
    <source>
        <strain evidence="8 9">TS118</strain>
    </source>
</reference>
<accession>A0A6M5YGA2</accession>
<dbReference type="SUPFAM" id="SSF47384">
    <property type="entry name" value="Homodimeric domain of signal transducing histidine kinase"/>
    <property type="match status" value="1"/>
</dbReference>
<dbReference type="EMBL" id="CP053435">
    <property type="protein sequence ID" value="QJW92370.1"/>
    <property type="molecule type" value="Genomic_DNA"/>
</dbReference>
<dbReference type="CDD" id="cd00082">
    <property type="entry name" value="HisKA"/>
    <property type="match status" value="1"/>
</dbReference>
<evidence type="ECO:0000256" key="6">
    <source>
        <dbReference type="SAM" id="Coils"/>
    </source>
</evidence>
<comment type="catalytic activity">
    <reaction evidence="1">
        <text>ATP + protein L-histidine = ADP + protein N-phospho-L-histidine.</text>
        <dbReference type="EC" id="2.7.13.3"/>
    </reaction>
</comment>
<keyword evidence="9" id="KW-1185">Reference proteome</keyword>
<dbReference type="Proteomes" id="UP000502756">
    <property type="component" value="Chromosome"/>
</dbReference>
<dbReference type="PANTHER" id="PTHR42878">
    <property type="entry name" value="TWO-COMPONENT HISTIDINE KINASE"/>
    <property type="match status" value="1"/>
</dbReference>
<dbReference type="InterPro" id="IPR036097">
    <property type="entry name" value="HisK_dim/P_sf"/>
</dbReference>
<dbReference type="SMART" id="SM00388">
    <property type="entry name" value="HisKA"/>
    <property type="match status" value="1"/>
</dbReference>
<evidence type="ECO:0000256" key="4">
    <source>
        <dbReference type="ARBA" id="ARBA00022679"/>
    </source>
</evidence>
<dbReference type="PRINTS" id="PR00344">
    <property type="entry name" value="BCTRLSENSOR"/>
</dbReference>
<keyword evidence="3" id="KW-0597">Phosphoprotein</keyword>
<keyword evidence="4" id="KW-0808">Transferase</keyword>
<evidence type="ECO:0000256" key="1">
    <source>
        <dbReference type="ARBA" id="ARBA00000085"/>
    </source>
</evidence>
<dbReference type="InterPro" id="IPR003594">
    <property type="entry name" value="HATPase_dom"/>
</dbReference>
<dbReference type="PANTHER" id="PTHR42878:SF15">
    <property type="entry name" value="BACTERIOPHYTOCHROME"/>
    <property type="match status" value="1"/>
</dbReference>
<gene>
    <name evidence="8" type="ORF">HNV11_15835</name>
</gene>
<dbReference type="GO" id="GO:0030295">
    <property type="term" value="F:protein kinase activator activity"/>
    <property type="evidence" value="ECO:0007669"/>
    <property type="project" value="TreeGrafter"/>
</dbReference>
<sequence>MFYQTHFYPLLNLNGRVDEVVLTLLGRTNQRIPILLNAVSQPQEGHLLTLCAYLPLGQRHNFETELIQARKAAEQARSAVQESEARYRALAAELEERVAERTKELSVANTNLHYLNADLKRSNENLQQFAYIASHDLQEPLRKIQSFGDILKNQYATQIGDGVDLLERMQSAASRMSILIKDLLAFSRISTQQEVSMSVPLTQVINTVLTDLELVIQETNALVEIDPLPMVQGDPSQLRQLFQNLLSNALKFRRRASDGTLENPQIRVNVYQIPASDMPPLVKPTRAASAYHRIDISDNGIGFDEKYVDRIFQVFQRLHGKNEFAGTGIGLAICAKVATNHGGAITATSQPGQGATFRVYLPV</sequence>
<evidence type="ECO:0000313" key="9">
    <source>
        <dbReference type="Proteomes" id="UP000502756"/>
    </source>
</evidence>
<dbReference type="Gene3D" id="1.10.287.130">
    <property type="match status" value="1"/>
</dbReference>
<name>A0A6M5YGA2_9BACT</name>
<keyword evidence="5" id="KW-0418">Kinase</keyword>
<feature type="coiled-coil region" evidence="6">
    <location>
        <begin position="59"/>
        <end position="111"/>
    </location>
</feature>
<evidence type="ECO:0000313" key="8">
    <source>
        <dbReference type="EMBL" id="QJW92370.1"/>
    </source>
</evidence>
<dbReference type="InterPro" id="IPR036890">
    <property type="entry name" value="HATPase_C_sf"/>
</dbReference>
<dbReference type="InterPro" id="IPR004358">
    <property type="entry name" value="Sig_transdc_His_kin-like_C"/>
</dbReference>
<dbReference type="SUPFAM" id="SSF55874">
    <property type="entry name" value="ATPase domain of HSP90 chaperone/DNA topoisomerase II/histidine kinase"/>
    <property type="match status" value="1"/>
</dbReference>
<evidence type="ECO:0000256" key="2">
    <source>
        <dbReference type="ARBA" id="ARBA00012438"/>
    </source>
</evidence>
<dbReference type="InterPro" id="IPR003661">
    <property type="entry name" value="HisK_dim/P_dom"/>
</dbReference>
<feature type="domain" description="Histidine kinase" evidence="7">
    <location>
        <begin position="132"/>
        <end position="363"/>
    </location>
</feature>
<protein>
    <recommendedName>
        <fullName evidence="2">histidine kinase</fullName>
        <ecNumber evidence="2">2.7.13.3</ecNumber>
    </recommendedName>
</protein>
<evidence type="ECO:0000259" key="7">
    <source>
        <dbReference type="PROSITE" id="PS50109"/>
    </source>
</evidence>
<dbReference type="GO" id="GO:0000155">
    <property type="term" value="F:phosphorelay sensor kinase activity"/>
    <property type="evidence" value="ECO:0007669"/>
    <property type="project" value="InterPro"/>
</dbReference>
<dbReference type="AlphaFoldDB" id="A0A6M5YGA2"/>
<organism evidence="8 9">
    <name type="scientific">Spirosoma taeanense</name>
    <dbReference type="NCBI Taxonomy" id="2735870"/>
    <lineage>
        <taxon>Bacteria</taxon>
        <taxon>Pseudomonadati</taxon>
        <taxon>Bacteroidota</taxon>
        <taxon>Cytophagia</taxon>
        <taxon>Cytophagales</taxon>
        <taxon>Cytophagaceae</taxon>
        <taxon>Spirosoma</taxon>
    </lineage>
</organism>
<dbReference type="PROSITE" id="PS50109">
    <property type="entry name" value="HIS_KIN"/>
    <property type="match status" value="1"/>
</dbReference>
<dbReference type="InterPro" id="IPR050351">
    <property type="entry name" value="BphY/WalK/GraS-like"/>
</dbReference>
<dbReference type="Pfam" id="PF00512">
    <property type="entry name" value="HisKA"/>
    <property type="match status" value="1"/>
</dbReference>
<dbReference type="Gene3D" id="3.30.565.10">
    <property type="entry name" value="Histidine kinase-like ATPase, C-terminal domain"/>
    <property type="match status" value="1"/>
</dbReference>
<dbReference type="InterPro" id="IPR005467">
    <property type="entry name" value="His_kinase_dom"/>
</dbReference>
<evidence type="ECO:0000256" key="5">
    <source>
        <dbReference type="ARBA" id="ARBA00022777"/>
    </source>
</evidence>
<proteinExistence type="predicted"/>
<dbReference type="SMART" id="SM00387">
    <property type="entry name" value="HATPase_c"/>
    <property type="match status" value="1"/>
</dbReference>
<evidence type="ECO:0000256" key="3">
    <source>
        <dbReference type="ARBA" id="ARBA00022553"/>
    </source>
</evidence>
<dbReference type="GO" id="GO:0007234">
    <property type="term" value="P:osmosensory signaling via phosphorelay pathway"/>
    <property type="evidence" value="ECO:0007669"/>
    <property type="project" value="TreeGrafter"/>
</dbReference>
<dbReference type="KEGG" id="stae:HNV11_15835"/>
<dbReference type="EC" id="2.7.13.3" evidence="2"/>
<dbReference type="FunFam" id="3.30.565.10:FF:000006">
    <property type="entry name" value="Sensor histidine kinase WalK"/>
    <property type="match status" value="1"/>
</dbReference>
<dbReference type="GO" id="GO:0000156">
    <property type="term" value="F:phosphorelay response regulator activity"/>
    <property type="evidence" value="ECO:0007669"/>
    <property type="project" value="TreeGrafter"/>
</dbReference>
<keyword evidence="6" id="KW-0175">Coiled coil</keyword>
<dbReference type="Pfam" id="PF02518">
    <property type="entry name" value="HATPase_c"/>
    <property type="match status" value="1"/>
</dbReference>